<name>A0A8S9YEE6_9TREM</name>
<reference evidence="1" key="1">
    <citation type="submission" date="2019-07" db="EMBL/GenBank/DDBJ databases">
        <title>Annotation for the trematode Paragonimus miyazaki's.</title>
        <authorList>
            <person name="Choi Y.-J."/>
        </authorList>
    </citation>
    <scope>NUCLEOTIDE SEQUENCE</scope>
    <source>
        <strain evidence="1">Japan</strain>
    </source>
</reference>
<proteinExistence type="predicted"/>
<dbReference type="AlphaFoldDB" id="A0A8S9YEE6"/>
<accession>A0A8S9YEE6</accession>
<evidence type="ECO:0000313" key="2">
    <source>
        <dbReference type="Proteomes" id="UP000822476"/>
    </source>
</evidence>
<evidence type="ECO:0000313" key="1">
    <source>
        <dbReference type="EMBL" id="KAF7235357.1"/>
    </source>
</evidence>
<comment type="caution">
    <text evidence="1">The sequence shown here is derived from an EMBL/GenBank/DDBJ whole genome shotgun (WGS) entry which is preliminary data.</text>
</comment>
<gene>
    <name evidence="1" type="ORF">EG68_11350</name>
</gene>
<dbReference type="EMBL" id="JTDE01008215">
    <property type="protein sequence ID" value="KAF7235357.1"/>
    <property type="molecule type" value="Genomic_DNA"/>
</dbReference>
<protein>
    <submittedName>
        <fullName evidence="1">Uncharacterized protein</fullName>
    </submittedName>
</protein>
<dbReference type="Proteomes" id="UP000822476">
    <property type="component" value="Unassembled WGS sequence"/>
</dbReference>
<sequence length="39" mass="4387">MCSSHASEIGSQLKIFISHNLCKDGFALPFKHRIAMRVL</sequence>
<organism evidence="1 2">
    <name type="scientific">Paragonimus skrjabini miyazakii</name>
    <dbReference type="NCBI Taxonomy" id="59628"/>
    <lineage>
        <taxon>Eukaryota</taxon>
        <taxon>Metazoa</taxon>
        <taxon>Spiralia</taxon>
        <taxon>Lophotrochozoa</taxon>
        <taxon>Platyhelminthes</taxon>
        <taxon>Trematoda</taxon>
        <taxon>Digenea</taxon>
        <taxon>Plagiorchiida</taxon>
        <taxon>Troglotremata</taxon>
        <taxon>Troglotrematidae</taxon>
        <taxon>Paragonimus</taxon>
    </lineage>
</organism>
<keyword evidence="2" id="KW-1185">Reference proteome</keyword>